<evidence type="ECO:0000313" key="1">
    <source>
        <dbReference type="EMBL" id="ECA1963872.1"/>
    </source>
</evidence>
<accession>A0A5X5NR77</accession>
<comment type="caution">
    <text evidence="1">The sequence shown here is derived from an EMBL/GenBank/DDBJ whole genome shotgun (WGS) entry which is preliminary data.</text>
</comment>
<name>A0A5X5NR77_SALET</name>
<organism evidence="1">
    <name type="scientific">Salmonella enterica subsp. enterica serovar Colindale</name>
    <dbReference type="NCBI Taxonomy" id="1967991"/>
    <lineage>
        <taxon>Bacteria</taxon>
        <taxon>Pseudomonadati</taxon>
        <taxon>Pseudomonadota</taxon>
        <taxon>Gammaproteobacteria</taxon>
        <taxon>Enterobacterales</taxon>
        <taxon>Enterobacteriaceae</taxon>
        <taxon>Salmonella</taxon>
    </lineage>
</organism>
<gene>
    <name evidence="1" type="ORF">EJH34_23305</name>
</gene>
<reference evidence="1" key="1">
    <citation type="submission" date="2018-12" db="EMBL/GenBank/DDBJ databases">
        <authorList>
            <person name="Ashton P.M."/>
            <person name="Dallman T."/>
            <person name="Nair S."/>
            <person name="De Pinna E."/>
            <person name="Peters T."/>
            <person name="Grant K."/>
        </authorList>
    </citation>
    <scope>NUCLEOTIDE SEQUENCE</scope>
    <source>
        <strain evidence="1">643097</strain>
    </source>
</reference>
<sequence>MADNITASFIELPPQLFGKIIAAVREHLCADLFQLAEMERSEKAQELGINLPAIAYCLSRSLWFPEKKQYIHLDKAAHIKRFGASDFRLIESSCGGFFHDTEKGKEAAGQAVALALTKKTASERLADLRKAISGIVGDCIRTYRQFVALHVAVDMFTDSASVTLDEEGKARITLAHIPYPVTKLDKAINDDWREHFPQFPELIDLIAAARFAPDRKNAYLFLQAVSDFGKGLLFGKNGAFSKLGLVVEVNEQELDSIVKGSASGRTASEFVRALILAINEPERITKKSFVLESAITVSTKHQIAQTVPLYTKIYTSADPIPGLISESGIDEQIARRFSHIQPQSGPVNDRPLFQADPGYYASRVQDAIAKGLNSRIEAYQQAGPALASKQAAEYLNEFHKKYGLAKSSGVITDHYVEICDEFYSFAHSDIAQKRHGLPYESAEKGIVLKCVAQWWREFVSAYTGKTNGHEFNTLIRDRTAIIGKPATHRTKTGFVKGTLIPPLPETVASRMTMRAAND</sequence>
<protein>
    <submittedName>
        <fullName evidence="1">Uncharacterized protein</fullName>
    </submittedName>
</protein>
<dbReference type="AlphaFoldDB" id="A0A5X5NR77"/>
<proteinExistence type="predicted"/>
<dbReference type="EMBL" id="AAHTOL010000056">
    <property type="protein sequence ID" value="ECA1963872.1"/>
    <property type="molecule type" value="Genomic_DNA"/>
</dbReference>